<keyword evidence="3" id="KW-1185">Reference proteome</keyword>
<dbReference type="EMBL" id="MVOG01000002">
    <property type="protein sequence ID" value="PAU70247.1"/>
    <property type="molecule type" value="Genomic_DNA"/>
</dbReference>
<dbReference type="AlphaFoldDB" id="A0A2A2EMX7"/>
<comment type="caution">
    <text evidence="2">The sequence shown here is derived from an EMBL/GenBank/DDBJ whole genome shotgun (WGS) entry which is preliminary data.</text>
</comment>
<sequence>MAEHTKHVEDGADDVIEETTIVTSNAQDDIQTGEIDAVTTQDESDDTIEDDELHQFERRIDEILATGELDETLRVIDEKGVAQVLPVLDTEPISHLLEGIEEIGGRANVFVRTADGIAVLNVAEYSPQHQDDALSADDTPTGETPVVDDITASTTITTIEDDTTAED</sequence>
<organism evidence="2 3">
    <name type="scientific">Bifidobacterium italicum</name>
    <dbReference type="NCBI Taxonomy" id="1960968"/>
    <lineage>
        <taxon>Bacteria</taxon>
        <taxon>Bacillati</taxon>
        <taxon>Actinomycetota</taxon>
        <taxon>Actinomycetes</taxon>
        <taxon>Bifidobacteriales</taxon>
        <taxon>Bifidobacteriaceae</taxon>
        <taxon>Bifidobacterium</taxon>
    </lineage>
</organism>
<evidence type="ECO:0000256" key="1">
    <source>
        <dbReference type="SAM" id="MobiDB-lite"/>
    </source>
</evidence>
<protein>
    <submittedName>
        <fullName evidence="2">Uncharacterized protein</fullName>
    </submittedName>
</protein>
<accession>A0A2A2EMX7</accession>
<evidence type="ECO:0000313" key="2">
    <source>
        <dbReference type="EMBL" id="PAU70247.1"/>
    </source>
</evidence>
<gene>
    <name evidence="2" type="ORF">B1400_0051</name>
</gene>
<evidence type="ECO:0000313" key="3">
    <source>
        <dbReference type="Proteomes" id="UP000217986"/>
    </source>
</evidence>
<feature type="region of interest" description="Disordered" evidence="1">
    <location>
        <begin position="130"/>
        <end position="153"/>
    </location>
</feature>
<name>A0A2A2EMX7_9BIFI</name>
<proteinExistence type="predicted"/>
<reference evidence="2 3" key="1">
    <citation type="journal article" date="2017" name="ISME J.">
        <title>Unveiling bifidobacterial biogeography across the mammalian branch of the tree of life.</title>
        <authorList>
            <person name="Milani C."/>
            <person name="Mangifesta M."/>
            <person name="Mancabelli L."/>
            <person name="Lugli G.A."/>
            <person name="James K."/>
            <person name="Duranti S."/>
            <person name="Turroni F."/>
            <person name="Ferrario C."/>
            <person name="Ossiprandi M.C."/>
            <person name="van Sinderen D."/>
            <person name="Ventura M."/>
        </authorList>
    </citation>
    <scope>NUCLEOTIDE SEQUENCE [LARGE SCALE GENOMIC DNA]</scope>
    <source>
        <strain evidence="2 3">70</strain>
    </source>
</reference>
<dbReference type="Proteomes" id="UP000217986">
    <property type="component" value="Unassembled WGS sequence"/>
</dbReference>
<dbReference type="RefSeq" id="WP_407641051.1">
    <property type="nucleotide sequence ID" value="NZ_MVOG01000002.1"/>
</dbReference>